<keyword evidence="3" id="KW-0720">Serine protease</keyword>
<dbReference type="Proteomes" id="UP000441585">
    <property type="component" value="Unassembled WGS sequence"/>
</dbReference>
<dbReference type="RefSeq" id="WP_154318479.1">
    <property type="nucleotide sequence ID" value="NZ_CAJGAA010000002.1"/>
</dbReference>
<accession>A0A6I2MCY9</accession>
<sequence>MYCSKCGSLIEQRSTYCSGCGKKIQKKSNKWLLSLTIFMLFICIGVFTYLGLHLTEQKPVQKIASEKIEKTQADEKVKSKPVKEPEKEVKQVEVVKPAPVQEAPKEVSEIIEDAQPKVFTIFSDYGQGSGFLMNEFGDVLTNAHVVEGSTLVTVRSNDGTELAGTVIGYSNEIDIAVIRVTELAGKVPLSLETTNQSELGDEVIALGSPKGYENTATLGNISGVDRTFVIEPHTYEGIYQISAPIAPGSSGGPLLDKKTEKVIAINSARDNQEATIGFSIPLFKVIDVINGWVNNPMSEQEIAELYYNSEGLYFYQDMYDNEYYFDGGDYSDEFEDYDYYEVPYDEYSDDQWEESYEDVPGDDYSEEYDYEYWEENEDAEELEQEEYPEEEPYIEDESVDEPVEEFVEDGEDTEIEDEGSDTGDELEVPIEEPIEEDPEGVSDSSDGE</sequence>
<dbReference type="GO" id="GO:0004252">
    <property type="term" value="F:serine-type endopeptidase activity"/>
    <property type="evidence" value="ECO:0007669"/>
    <property type="project" value="InterPro"/>
</dbReference>
<evidence type="ECO:0000256" key="5">
    <source>
        <dbReference type="SAM" id="Phobius"/>
    </source>
</evidence>
<evidence type="ECO:0000313" key="6">
    <source>
        <dbReference type="EMBL" id="MRX54271.1"/>
    </source>
</evidence>
<comment type="caution">
    <text evidence="6">The sequence shown here is derived from an EMBL/GenBank/DDBJ whole genome shotgun (WGS) entry which is preliminary data.</text>
</comment>
<gene>
    <name evidence="6" type="ORF">GJU41_09825</name>
</gene>
<dbReference type="GO" id="GO:0006508">
    <property type="term" value="P:proteolysis"/>
    <property type="evidence" value="ECO:0007669"/>
    <property type="project" value="UniProtKB-KW"/>
</dbReference>
<keyword evidence="7" id="KW-1185">Reference proteome</keyword>
<dbReference type="EMBL" id="WKKF01000002">
    <property type="protein sequence ID" value="MRX54271.1"/>
    <property type="molecule type" value="Genomic_DNA"/>
</dbReference>
<dbReference type="PANTHER" id="PTHR43343:SF3">
    <property type="entry name" value="PROTEASE DO-LIKE 8, CHLOROPLASTIC"/>
    <property type="match status" value="1"/>
</dbReference>
<feature type="transmembrane region" description="Helical" evidence="5">
    <location>
        <begin position="31"/>
        <end position="52"/>
    </location>
</feature>
<feature type="region of interest" description="Disordered" evidence="4">
    <location>
        <begin position="374"/>
        <end position="448"/>
    </location>
</feature>
<keyword evidence="2" id="KW-0378">Hydrolase</keyword>
<keyword evidence="5" id="KW-0812">Transmembrane</keyword>
<evidence type="ECO:0000256" key="2">
    <source>
        <dbReference type="ARBA" id="ARBA00022801"/>
    </source>
</evidence>
<dbReference type="SUPFAM" id="SSF50494">
    <property type="entry name" value="Trypsin-like serine proteases"/>
    <property type="match status" value="1"/>
</dbReference>
<name>A0A6I2MCY9_9BACI</name>
<dbReference type="PANTHER" id="PTHR43343">
    <property type="entry name" value="PEPTIDASE S12"/>
    <property type="match status" value="1"/>
</dbReference>
<evidence type="ECO:0000256" key="3">
    <source>
        <dbReference type="ARBA" id="ARBA00022825"/>
    </source>
</evidence>
<protein>
    <submittedName>
        <fullName evidence="6">Trypsin-like serine protease</fullName>
    </submittedName>
</protein>
<keyword evidence="5" id="KW-0472">Membrane</keyword>
<dbReference type="InterPro" id="IPR001940">
    <property type="entry name" value="Peptidase_S1C"/>
</dbReference>
<evidence type="ECO:0000256" key="1">
    <source>
        <dbReference type="ARBA" id="ARBA00022670"/>
    </source>
</evidence>
<dbReference type="Pfam" id="PF13365">
    <property type="entry name" value="Trypsin_2"/>
    <property type="match status" value="1"/>
</dbReference>
<organism evidence="6 7">
    <name type="scientific">Metabacillus idriensis</name>
    <dbReference type="NCBI Taxonomy" id="324768"/>
    <lineage>
        <taxon>Bacteria</taxon>
        <taxon>Bacillati</taxon>
        <taxon>Bacillota</taxon>
        <taxon>Bacilli</taxon>
        <taxon>Bacillales</taxon>
        <taxon>Bacillaceae</taxon>
        <taxon>Metabacillus</taxon>
    </lineage>
</organism>
<dbReference type="AlphaFoldDB" id="A0A6I2MCY9"/>
<dbReference type="Gene3D" id="2.40.10.120">
    <property type="match status" value="1"/>
</dbReference>
<evidence type="ECO:0000313" key="7">
    <source>
        <dbReference type="Proteomes" id="UP000441585"/>
    </source>
</evidence>
<dbReference type="InterPro" id="IPR051201">
    <property type="entry name" value="Chloro_Bact_Ser_Proteases"/>
</dbReference>
<keyword evidence="5" id="KW-1133">Transmembrane helix</keyword>
<keyword evidence="1 6" id="KW-0645">Protease</keyword>
<dbReference type="PRINTS" id="PR00834">
    <property type="entry name" value="PROTEASES2C"/>
</dbReference>
<reference evidence="6 7" key="1">
    <citation type="submission" date="2019-11" db="EMBL/GenBank/DDBJ databases">
        <title>Bacillus idriensis genome.</title>
        <authorList>
            <person name="Konopka E.N."/>
            <person name="Newman J.D."/>
        </authorList>
    </citation>
    <scope>NUCLEOTIDE SEQUENCE [LARGE SCALE GENOMIC DNA]</scope>
    <source>
        <strain evidence="6 7">DSM 19097</strain>
    </source>
</reference>
<dbReference type="InterPro" id="IPR009003">
    <property type="entry name" value="Peptidase_S1_PA"/>
</dbReference>
<evidence type="ECO:0000256" key="4">
    <source>
        <dbReference type="SAM" id="MobiDB-lite"/>
    </source>
</evidence>
<proteinExistence type="predicted"/>